<sequence>MSFNEKYQAGESYKDTSKEDPSSLLDNPEKLVADLMKDFGGVRSQASPADLLALVKQLLQKGQPLDDKKGASTTELLIGILTALPRSSKARTALTNKLIDTLWGNL</sequence>
<feature type="region of interest" description="Disordered" evidence="1">
    <location>
        <begin position="1"/>
        <end position="25"/>
    </location>
</feature>
<dbReference type="EMBL" id="JXCE01000542">
    <property type="protein sequence ID" value="KPA36803.1"/>
    <property type="molecule type" value="Genomic_DNA"/>
</dbReference>
<reference evidence="2 3" key="1">
    <citation type="submission" date="2015-04" db="EMBL/GenBank/DDBJ databases">
        <title>The draft genome sequence of Fusarium langsethiae, a T-2/HT-2 mycotoxin producer.</title>
        <authorList>
            <person name="Lysoe E."/>
            <person name="Divon H.H."/>
            <person name="Terzi V."/>
            <person name="Orru L."/>
            <person name="Lamontanara A."/>
            <person name="Kolseth A.-K."/>
            <person name="Frandsen R.J."/>
            <person name="Nielsen K."/>
            <person name="Thrane U."/>
        </authorList>
    </citation>
    <scope>NUCLEOTIDE SEQUENCE [LARGE SCALE GENOMIC DNA]</scope>
    <source>
        <strain evidence="2 3">Fl201059</strain>
    </source>
</reference>
<comment type="caution">
    <text evidence="2">The sequence shown here is derived from an EMBL/GenBank/DDBJ whole genome shotgun (WGS) entry which is preliminary data.</text>
</comment>
<protein>
    <submittedName>
        <fullName evidence="2">Linoleate diol synthase</fullName>
    </submittedName>
</protein>
<feature type="compositionally biased region" description="Basic and acidic residues" evidence="1">
    <location>
        <begin position="12"/>
        <end position="25"/>
    </location>
</feature>
<evidence type="ECO:0000313" key="2">
    <source>
        <dbReference type="EMBL" id="KPA36803.1"/>
    </source>
</evidence>
<proteinExistence type="predicted"/>
<accession>A0A0M9ENS2</accession>
<organism evidence="2 3">
    <name type="scientific">Fusarium langsethiae</name>
    <dbReference type="NCBI Taxonomy" id="179993"/>
    <lineage>
        <taxon>Eukaryota</taxon>
        <taxon>Fungi</taxon>
        <taxon>Dikarya</taxon>
        <taxon>Ascomycota</taxon>
        <taxon>Pezizomycotina</taxon>
        <taxon>Sordariomycetes</taxon>
        <taxon>Hypocreomycetidae</taxon>
        <taxon>Hypocreales</taxon>
        <taxon>Nectriaceae</taxon>
        <taxon>Fusarium</taxon>
    </lineage>
</organism>
<feature type="non-terminal residue" evidence="2">
    <location>
        <position position="106"/>
    </location>
</feature>
<dbReference type="Proteomes" id="UP000037904">
    <property type="component" value="Unassembled WGS sequence"/>
</dbReference>
<evidence type="ECO:0000256" key="1">
    <source>
        <dbReference type="SAM" id="MobiDB-lite"/>
    </source>
</evidence>
<keyword evidence="3" id="KW-1185">Reference proteome</keyword>
<name>A0A0M9ENS2_FUSLA</name>
<evidence type="ECO:0000313" key="3">
    <source>
        <dbReference type="Proteomes" id="UP000037904"/>
    </source>
</evidence>
<gene>
    <name evidence="2" type="ORF">FLAG1_10412</name>
</gene>
<dbReference type="AlphaFoldDB" id="A0A0M9ENS2"/>